<dbReference type="OrthoDB" id="3647at2759"/>
<keyword evidence="9" id="KW-1185">Reference proteome</keyword>
<sequence length="320" mass="37476">MQVKRGLRFWLATTAGVLAALYLISRIVSFVHIFGEHAGRVVTQDEVLEAYESRQPFGRETAFVPRIVHRIFHNWRDPGNEALPEIWDENRRSCVEVNPGWESWLWTTKTSREFVEKQYPWFLSTYDDFKFPIQRIDSLRYFLLRHYGGVYMDADNGCKASLEPLRYYPAWVVDGGHGALSNDILAGEPEHPYWILMTDSLISYAWNYPLPYITISYATGQWYETEIWNKYFREKVDDRPEPVRILTDGRPGAAEPVFFTYSGGETWHNWDNRMFGWIGSNLLFFIVIVAGNVVILSMACVAIAYRLNRWLGRDQRLVKY</sequence>
<feature type="transmembrane region" description="Helical" evidence="7">
    <location>
        <begin position="282"/>
        <end position="307"/>
    </location>
</feature>
<dbReference type="GO" id="GO:0051999">
    <property type="term" value="P:mannosyl-inositol phosphorylceramide biosynthetic process"/>
    <property type="evidence" value="ECO:0007669"/>
    <property type="project" value="TreeGrafter"/>
</dbReference>
<evidence type="ECO:0000256" key="4">
    <source>
        <dbReference type="ARBA" id="ARBA00022692"/>
    </source>
</evidence>
<dbReference type="InterPro" id="IPR051706">
    <property type="entry name" value="Glycosyltransferase_domain"/>
</dbReference>
<evidence type="ECO:0000256" key="5">
    <source>
        <dbReference type="ARBA" id="ARBA00022989"/>
    </source>
</evidence>
<organism evidence="8 9">
    <name type="scientific">Zasmidium cellare ATCC 36951</name>
    <dbReference type="NCBI Taxonomy" id="1080233"/>
    <lineage>
        <taxon>Eukaryota</taxon>
        <taxon>Fungi</taxon>
        <taxon>Dikarya</taxon>
        <taxon>Ascomycota</taxon>
        <taxon>Pezizomycotina</taxon>
        <taxon>Dothideomycetes</taxon>
        <taxon>Dothideomycetidae</taxon>
        <taxon>Mycosphaerellales</taxon>
        <taxon>Mycosphaerellaceae</taxon>
        <taxon>Zasmidium</taxon>
    </lineage>
</organism>
<proteinExistence type="inferred from homology"/>
<dbReference type="GeneID" id="54564063"/>
<dbReference type="GO" id="GO:0016020">
    <property type="term" value="C:membrane"/>
    <property type="evidence" value="ECO:0007669"/>
    <property type="project" value="UniProtKB-SubCell"/>
</dbReference>
<dbReference type="Pfam" id="PF04488">
    <property type="entry name" value="Gly_transf_sug"/>
    <property type="match status" value="1"/>
</dbReference>
<protein>
    <submittedName>
        <fullName evidence="8">Glycosyltransferase family 32 protein</fullName>
    </submittedName>
</protein>
<dbReference type="Proteomes" id="UP000799537">
    <property type="component" value="Unassembled WGS sequence"/>
</dbReference>
<dbReference type="GO" id="GO:0000030">
    <property type="term" value="F:mannosyltransferase activity"/>
    <property type="evidence" value="ECO:0007669"/>
    <property type="project" value="TreeGrafter"/>
</dbReference>
<accession>A0A6A6C3I6</accession>
<dbReference type="EMBL" id="ML993627">
    <property type="protein sequence ID" value="KAF2160309.1"/>
    <property type="molecule type" value="Genomic_DNA"/>
</dbReference>
<keyword evidence="4 7" id="KW-0812">Transmembrane</keyword>
<evidence type="ECO:0000256" key="1">
    <source>
        <dbReference type="ARBA" id="ARBA00004370"/>
    </source>
</evidence>
<evidence type="ECO:0000313" key="8">
    <source>
        <dbReference type="EMBL" id="KAF2160309.1"/>
    </source>
</evidence>
<keyword evidence="6 7" id="KW-0472">Membrane</keyword>
<keyword evidence="5 7" id="KW-1133">Transmembrane helix</keyword>
<evidence type="ECO:0000313" key="9">
    <source>
        <dbReference type="Proteomes" id="UP000799537"/>
    </source>
</evidence>
<dbReference type="AlphaFoldDB" id="A0A6A6C3I6"/>
<dbReference type="PANTHER" id="PTHR32385">
    <property type="entry name" value="MANNOSYL PHOSPHORYLINOSITOL CERAMIDE SYNTHASE"/>
    <property type="match status" value="1"/>
</dbReference>
<dbReference type="Gene3D" id="3.90.550.20">
    <property type="match status" value="1"/>
</dbReference>
<feature type="transmembrane region" description="Helical" evidence="7">
    <location>
        <begin position="7"/>
        <end position="24"/>
    </location>
</feature>
<evidence type="ECO:0000256" key="6">
    <source>
        <dbReference type="ARBA" id="ARBA00023136"/>
    </source>
</evidence>
<dbReference type="PANTHER" id="PTHR32385:SF20">
    <property type="entry name" value="MANNOSYL PHOSPHORYLINOSITOL CERAMIDE SYNTHASE CSH1-RELATED"/>
    <property type="match status" value="1"/>
</dbReference>
<comment type="similarity">
    <text evidence="2">Belongs to the glycosyltransferase 32 family.</text>
</comment>
<dbReference type="RefSeq" id="XP_033661198.1">
    <property type="nucleotide sequence ID" value="XM_033810791.1"/>
</dbReference>
<dbReference type="SUPFAM" id="SSF53448">
    <property type="entry name" value="Nucleotide-diphospho-sugar transferases"/>
    <property type="match status" value="1"/>
</dbReference>
<reference evidence="8" key="1">
    <citation type="journal article" date="2020" name="Stud. Mycol.">
        <title>101 Dothideomycetes genomes: a test case for predicting lifestyles and emergence of pathogens.</title>
        <authorList>
            <person name="Haridas S."/>
            <person name="Albert R."/>
            <person name="Binder M."/>
            <person name="Bloem J."/>
            <person name="Labutti K."/>
            <person name="Salamov A."/>
            <person name="Andreopoulos B."/>
            <person name="Baker S."/>
            <person name="Barry K."/>
            <person name="Bills G."/>
            <person name="Bluhm B."/>
            <person name="Cannon C."/>
            <person name="Castanera R."/>
            <person name="Culley D."/>
            <person name="Daum C."/>
            <person name="Ezra D."/>
            <person name="Gonzalez J."/>
            <person name="Henrissat B."/>
            <person name="Kuo A."/>
            <person name="Liang C."/>
            <person name="Lipzen A."/>
            <person name="Lutzoni F."/>
            <person name="Magnuson J."/>
            <person name="Mondo S."/>
            <person name="Nolan M."/>
            <person name="Ohm R."/>
            <person name="Pangilinan J."/>
            <person name="Park H.-J."/>
            <person name="Ramirez L."/>
            <person name="Alfaro M."/>
            <person name="Sun H."/>
            <person name="Tritt A."/>
            <person name="Yoshinaga Y."/>
            <person name="Zwiers L.-H."/>
            <person name="Turgeon B."/>
            <person name="Goodwin S."/>
            <person name="Spatafora J."/>
            <person name="Crous P."/>
            <person name="Grigoriev I."/>
        </authorList>
    </citation>
    <scope>NUCLEOTIDE SEQUENCE</scope>
    <source>
        <strain evidence="8">ATCC 36951</strain>
    </source>
</reference>
<dbReference type="InterPro" id="IPR007577">
    <property type="entry name" value="GlycoTrfase_DXD_sugar-bd_CS"/>
</dbReference>
<gene>
    <name evidence="8" type="ORF">M409DRAFT_37757</name>
</gene>
<evidence type="ECO:0000256" key="3">
    <source>
        <dbReference type="ARBA" id="ARBA00022679"/>
    </source>
</evidence>
<keyword evidence="3 8" id="KW-0808">Transferase</keyword>
<evidence type="ECO:0000256" key="7">
    <source>
        <dbReference type="SAM" id="Phobius"/>
    </source>
</evidence>
<evidence type="ECO:0000256" key="2">
    <source>
        <dbReference type="ARBA" id="ARBA00009003"/>
    </source>
</evidence>
<comment type="subcellular location">
    <subcellularLocation>
        <location evidence="1">Membrane</location>
    </subcellularLocation>
</comment>
<dbReference type="InterPro" id="IPR029044">
    <property type="entry name" value="Nucleotide-diphossugar_trans"/>
</dbReference>
<name>A0A6A6C3I6_ZASCE</name>